<dbReference type="Proteomes" id="UP000199169">
    <property type="component" value="Unassembled WGS sequence"/>
</dbReference>
<evidence type="ECO:0000313" key="9">
    <source>
        <dbReference type="Proteomes" id="UP000199169"/>
    </source>
</evidence>
<dbReference type="Pfam" id="PF03963">
    <property type="entry name" value="FlgD"/>
    <property type="match status" value="1"/>
</dbReference>
<organism evidence="8 9">
    <name type="scientific">Candidatus Accumulibacter aalborgensis</name>
    <dbReference type="NCBI Taxonomy" id="1860102"/>
    <lineage>
        <taxon>Bacteria</taxon>
        <taxon>Pseudomonadati</taxon>
        <taxon>Pseudomonadota</taxon>
        <taxon>Betaproteobacteria</taxon>
        <taxon>Candidatus Accumulibacter</taxon>
    </lineage>
</organism>
<keyword evidence="9" id="KW-1185">Reference proteome</keyword>
<accession>A0A1A8XM85</accession>
<evidence type="ECO:0000256" key="4">
    <source>
        <dbReference type="ARBA" id="ARBA00024746"/>
    </source>
</evidence>
<protein>
    <recommendedName>
        <fullName evidence="2 5">Basal-body rod modification protein FlgD</fullName>
    </recommendedName>
</protein>
<keyword evidence="3 5" id="KW-1005">Bacterial flagellum biogenesis</keyword>
<dbReference type="STRING" id="1860102.ACCAA_20121"/>
<dbReference type="Gene3D" id="2.30.30.910">
    <property type="match status" value="1"/>
</dbReference>
<gene>
    <name evidence="8" type="primary">flgD</name>
    <name evidence="8" type="ORF">ACCAA_20121</name>
</gene>
<dbReference type="AlphaFoldDB" id="A0A1A8XM85"/>
<name>A0A1A8XM85_9PROT</name>
<feature type="domain" description="FlgD/Vpr Ig-like" evidence="6">
    <location>
        <begin position="113"/>
        <end position="184"/>
    </location>
</feature>
<dbReference type="GO" id="GO:0044781">
    <property type="term" value="P:bacterial-type flagellum organization"/>
    <property type="evidence" value="ECO:0007669"/>
    <property type="project" value="UniProtKB-UniRule"/>
</dbReference>
<feature type="domain" description="FlgD Tudor-like" evidence="7">
    <location>
        <begin position="93"/>
        <end position="225"/>
    </location>
</feature>
<dbReference type="RefSeq" id="WP_186406315.1">
    <property type="nucleotide sequence ID" value="NZ_FLQX01000094.1"/>
</dbReference>
<evidence type="ECO:0000256" key="3">
    <source>
        <dbReference type="ARBA" id="ARBA00022795"/>
    </source>
</evidence>
<evidence type="ECO:0000256" key="5">
    <source>
        <dbReference type="RuleBase" id="RU362076"/>
    </source>
</evidence>
<comment type="function">
    <text evidence="4 5">Required for flagellar hook formation. May act as a scaffolding protein.</text>
</comment>
<evidence type="ECO:0000256" key="1">
    <source>
        <dbReference type="ARBA" id="ARBA00010577"/>
    </source>
</evidence>
<dbReference type="Pfam" id="PF13860">
    <property type="entry name" value="FlgD_ig"/>
    <property type="match status" value="1"/>
</dbReference>
<evidence type="ECO:0000259" key="7">
    <source>
        <dbReference type="Pfam" id="PF13861"/>
    </source>
</evidence>
<sequence>MAAVQSSNSASDVFASLNAQSRAKSTDSTSTSGAAVQDRFLKLLVTQLQNQDPLNPLDNSAVTTQIAQINTATGIEKLNTTLETLLSTYHETQATQAAGLIGKNVLVAGSKLALASGEAEGGVNLAGPADSVMLKILDAAGKTVQSQNLGARDAGSFTFTWDGKTDSGVGVPAGTYSFTVSALRGTEKVSADTLQLGTVSALVRNGATFQLDLGELGRVSLDKVQQIL</sequence>
<dbReference type="EMBL" id="FLQX01000094">
    <property type="protein sequence ID" value="SBT05053.1"/>
    <property type="molecule type" value="Genomic_DNA"/>
</dbReference>
<comment type="similarity">
    <text evidence="1 5">Belongs to the FlgD family.</text>
</comment>
<dbReference type="InterPro" id="IPR005648">
    <property type="entry name" value="FlgD"/>
</dbReference>
<reference evidence="8 9" key="1">
    <citation type="submission" date="2016-06" db="EMBL/GenBank/DDBJ databases">
        <authorList>
            <person name="Kjaerup R.B."/>
            <person name="Dalgaard T.S."/>
            <person name="Juul-Madsen H.R."/>
        </authorList>
    </citation>
    <scope>NUCLEOTIDE SEQUENCE [LARGE SCALE GENOMIC DNA]</scope>
    <source>
        <strain evidence="8">3</strain>
    </source>
</reference>
<evidence type="ECO:0000256" key="2">
    <source>
        <dbReference type="ARBA" id="ARBA00016013"/>
    </source>
</evidence>
<dbReference type="Pfam" id="PF13861">
    <property type="entry name" value="FLgD_tudor"/>
    <property type="match status" value="1"/>
</dbReference>
<evidence type="ECO:0000259" key="6">
    <source>
        <dbReference type="Pfam" id="PF13860"/>
    </source>
</evidence>
<dbReference type="InterPro" id="IPR025965">
    <property type="entry name" value="FlgD/Vpr_Ig-like"/>
</dbReference>
<evidence type="ECO:0000313" key="8">
    <source>
        <dbReference type="EMBL" id="SBT05053.1"/>
    </source>
</evidence>
<dbReference type="Gene3D" id="2.60.40.4070">
    <property type="match status" value="1"/>
</dbReference>
<dbReference type="InterPro" id="IPR025963">
    <property type="entry name" value="FLgD_Tudor"/>
</dbReference>
<proteinExistence type="inferred from homology"/>